<accession>L1KRS3</accession>
<name>L1KRS3_9ACTN</name>
<evidence type="ECO:0000313" key="2">
    <source>
        <dbReference type="Proteomes" id="UP000010411"/>
    </source>
</evidence>
<dbReference type="AlphaFoldDB" id="L1KRS3"/>
<dbReference type="Proteomes" id="UP000010411">
    <property type="component" value="Unassembled WGS sequence"/>
</dbReference>
<keyword evidence="2" id="KW-1185">Reference proteome</keyword>
<evidence type="ECO:0000313" key="1">
    <source>
        <dbReference type="EMBL" id="EKX63501.1"/>
    </source>
</evidence>
<proteinExistence type="predicted"/>
<organism evidence="1 2">
    <name type="scientific">Streptomyces ipomoeae 91-03</name>
    <dbReference type="NCBI Taxonomy" id="698759"/>
    <lineage>
        <taxon>Bacteria</taxon>
        <taxon>Bacillati</taxon>
        <taxon>Actinomycetota</taxon>
        <taxon>Actinomycetes</taxon>
        <taxon>Kitasatosporales</taxon>
        <taxon>Streptomycetaceae</taxon>
        <taxon>Streptomyces</taxon>
    </lineage>
</organism>
<feature type="non-terminal residue" evidence="1">
    <location>
        <position position="19"/>
    </location>
</feature>
<comment type="caution">
    <text evidence="1">The sequence shown here is derived from an EMBL/GenBank/DDBJ whole genome shotgun (WGS) entry which is preliminary data.</text>
</comment>
<protein>
    <submittedName>
        <fullName evidence="1">Uncharacterized protein</fullName>
    </submittedName>
</protein>
<dbReference type="EMBL" id="AEJC01000428">
    <property type="protein sequence ID" value="EKX63501.1"/>
    <property type="molecule type" value="Genomic_DNA"/>
</dbReference>
<gene>
    <name evidence="1" type="ORF">STRIP9103_03262</name>
</gene>
<sequence length="19" mass="2346">MPAPWYRLCRERVITPPFL</sequence>
<reference evidence="1 2" key="1">
    <citation type="submission" date="2012-11" db="EMBL/GenBank/DDBJ databases">
        <authorList>
            <person name="Huguet-Tapia J.C."/>
            <person name="Durkin A.S."/>
            <person name="Pettis G.S."/>
            <person name="Badger J.H."/>
        </authorList>
    </citation>
    <scope>NUCLEOTIDE SEQUENCE [LARGE SCALE GENOMIC DNA]</scope>
    <source>
        <strain evidence="1 2">91-03</strain>
    </source>
</reference>